<comment type="similarity">
    <text evidence="1">Belongs to the 'GDSL' lipolytic enzyme family.</text>
</comment>
<dbReference type="HOGENOM" id="CLU_015101_2_1_1"/>
<name>K7KVU6_SOYBN</name>
<dbReference type="AlphaFoldDB" id="K7KVU6"/>
<dbReference type="InterPro" id="IPR001087">
    <property type="entry name" value="GDSL"/>
</dbReference>
<evidence type="ECO:0000256" key="2">
    <source>
        <dbReference type="ARBA" id="ARBA00023180"/>
    </source>
</evidence>
<dbReference type="eggNOG" id="ENOG502QU5U">
    <property type="taxonomic scope" value="Eukaryota"/>
</dbReference>
<dbReference type="Gene3D" id="3.40.50.1110">
    <property type="entry name" value="SGNH hydrolase"/>
    <property type="match status" value="1"/>
</dbReference>
<reference evidence="3 4" key="1">
    <citation type="journal article" date="2010" name="Nature">
        <title>Genome sequence of the palaeopolyploid soybean.</title>
        <authorList>
            <person name="Schmutz J."/>
            <person name="Cannon S.B."/>
            <person name="Schlueter J."/>
            <person name="Ma J."/>
            <person name="Mitros T."/>
            <person name="Nelson W."/>
            <person name="Hyten D.L."/>
            <person name="Song Q."/>
            <person name="Thelen J.J."/>
            <person name="Cheng J."/>
            <person name="Xu D."/>
            <person name="Hellsten U."/>
            <person name="May G.D."/>
            <person name="Yu Y."/>
            <person name="Sakurai T."/>
            <person name="Umezawa T."/>
            <person name="Bhattacharyya M.K."/>
            <person name="Sandhu D."/>
            <person name="Valliyodan B."/>
            <person name="Lindquist E."/>
            <person name="Peto M."/>
            <person name="Grant D."/>
            <person name="Shu S."/>
            <person name="Goodstein D."/>
            <person name="Barry K."/>
            <person name="Futrell-Griggs M."/>
            <person name="Abernathy B."/>
            <person name="Du J."/>
            <person name="Tian Z."/>
            <person name="Zhu L."/>
            <person name="Gill N."/>
            <person name="Joshi T."/>
            <person name="Libault M."/>
            <person name="Sethuraman A."/>
            <person name="Zhang X.-C."/>
            <person name="Shinozaki K."/>
            <person name="Nguyen H.T."/>
            <person name="Wing R.A."/>
            <person name="Cregan P."/>
            <person name="Specht J."/>
            <person name="Grimwood J."/>
            <person name="Rokhsar D."/>
            <person name="Stacey G."/>
            <person name="Shoemaker R.C."/>
            <person name="Jackson S.A."/>
        </authorList>
    </citation>
    <scope>NUCLEOTIDE SEQUENCE [LARGE SCALE GENOMIC DNA]</scope>
    <source>
        <strain evidence="4">cv. Williams 82</strain>
        <tissue evidence="3">Callus</tissue>
    </source>
</reference>
<reference evidence="3" key="3">
    <citation type="submission" date="2018-07" db="EMBL/GenBank/DDBJ databases">
        <title>WGS assembly of Glycine max.</title>
        <authorList>
            <person name="Schmutz J."/>
            <person name="Cannon S."/>
            <person name="Schlueter J."/>
            <person name="Ma J."/>
            <person name="Mitros T."/>
            <person name="Nelson W."/>
            <person name="Hyten D."/>
            <person name="Song Q."/>
            <person name="Thelen J."/>
            <person name="Cheng J."/>
            <person name="Xu D."/>
            <person name="Hellsten U."/>
            <person name="May G."/>
            <person name="Yu Y."/>
            <person name="Sakurai T."/>
            <person name="Umezawa T."/>
            <person name="Bhattacharyya M."/>
            <person name="Sandhu D."/>
            <person name="Valliyodan B."/>
            <person name="Lindquist E."/>
            <person name="Peto M."/>
            <person name="Grant D."/>
            <person name="Shu S."/>
            <person name="Goodstein D."/>
            <person name="Barry K."/>
            <person name="Futrell-Griggs M."/>
            <person name="Abernathy B."/>
            <person name="Du J."/>
            <person name="Tian Z."/>
            <person name="Zhu L."/>
            <person name="Gill N."/>
            <person name="Joshi T."/>
            <person name="Libault M."/>
            <person name="Sethuraman A."/>
            <person name="Zhang X."/>
            <person name="Shinozaki K."/>
            <person name="Nguyen H."/>
            <person name="Wing R."/>
            <person name="Cregan P."/>
            <person name="Specht J."/>
            <person name="Grimwood J."/>
            <person name="Rokhsar D."/>
            <person name="Stacey G."/>
            <person name="Shoemaker R."/>
            <person name="Jackson S."/>
        </authorList>
    </citation>
    <scope>NUCLEOTIDE SEQUENCE</scope>
    <source>
        <tissue evidence="3">Callus</tissue>
    </source>
</reference>
<dbReference type="EMBL" id="CM000839">
    <property type="protein sequence ID" value="KRH54447.1"/>
    <property type="molecule type" value="Genomic_DNA"/>
</dbReference>
<evidence type="ECO:0000256" key="1">
    <source>
        <dbReference type="ARBA" id="ARBA00008668"/>
    </source>
</evidence>
<keyword evidence="2" id="KW-0325">Glycoprotein</keyword>
<dbReference type="Pfam" id="PF00657">
    <property type="entry name" value="Lipase_GDSL"/>
    <property type="match status" value="1"/>
</dbReference>
<dbReference type="Proteomes" id="UP000008827">
    <property type="component" value="Chromosome 6"/>
</dbReference>
<protein>
    <recommendedName>
        <fullName evidence="6">GDSL esterase/lipase</fullName>
    </recommendedName>
</protein>
<accession>K7KVU6</accession>
<dbReference type="OMA" id="CNSIKEC"/>
<dbReference type="InParanoid" id="K7KVU6"/>
<sequence>MPSNNPYGSTYFKHPSGRMSNGRLIIDFIALNKNSFEEKRIKLDEAAYSLSTQLDWFKKLMPSLCNSIKECNNYIKNSLFPVGEIGGNDINAIIPYKNITALGELELIEEGAVNLVIPGNFPIGCLMAYNAFIKYYNEQLKKAIKILRQENTNAKITYFDYYGATECFSSDKIETFRACCGKGEPYNLSLQIYCGSPAATVCPDPSKHIN</sequence>
<dbReference type="Gramene" id="KRH54447">
    <property type="protein sequence ID" value="KRH54447"/>
    <property type="gene ID" value="GLYMA_06G185700"/>
</dbReference>
<dbReference type="PaxDb" id="3847-GLYMA06G19756.1"/>
<keyword evidence="5" id="KW-1185">Reference proteome</keyword>
<evidence type="ECO:0000313" key="5">
    <source>
        <dbReference type="Proteomes" id="UP000008827"/>
    </source>
</evidence>
<dbReference type="EnsemblPlants" id="KRH54447">
    <property type="protein sequence ID" value="KRH54447"/>
    <property type="gene ID" value="GLYMA_06G185700"/>
</dbReference>
<organism evidence="4">
    <name type="scientific">Glycine max</name>
    <name type="common">Soybean</name>
    <name type="synonym">Glycine hispida</name>
    <dbReference type="NCBI Taxonomy" id="3847"/>
    <lineage>
        <taxon>Eukaryota</taxon>
        <taxon>Viridiplantae</taxon>
        <taxon>Streptophyta</taxon>
        <taxon>Embryophyta</taxon>
        <taxon>Tracheophyta</taxon>
        <taxon>Spermatophyta</taxon>
        <taxon>Magnoliopsida</taxon>
        <taxon>eudicotyledons</taxon>
        <taxon>Gunneridae</taxon>
        <taxon>Pentapetalae</taxon>
        <taxon>rosids</taxon>
        <taxon>fabids</taxon>
        <taxon>Fabales</taxon>
        <taxon>Fabaceae</taxon>
        <taxon>Papilionoideae</taxon>
        <taxon>50 kb inversion clade</taxon>
        <taxon>NPAAA clade</taxon>
        <taxon>indigoferoid/millettioid clade</taxon>
        <taxon>Phaseoleae</taxon>
        <taxon>Glycine</taxon>
        <taxon>Glycine subgen. Soja</taxon>
    </lineage>
</organism>
<evidence type="ECO:0008006" key="6">
    <source>
        <dbReference type="Google" id="ProtNLM"/>
    </source>
</evidence>
<reference evidence="4" key="2">
    <citation type="submission" date="2018-02" db="UniProtKB">
        <authorList>
            <consortium name="EnsemblPlants"/>
        </authorList>
    </citation>
    <scope>IDENTIFICATION</scope>
    <source>
        <strain evidence="4">Williams 82</strain>
    </source>
</reference>
<dbReference type="PANTHER" id="PTHR22835">
    <property type="entry name" value="ZINC FINGER FYVE DOMAIN CONTAINING PROTEIN"/>
    <property type="match status" value="1"/>
</dbReference>
<dbReference type="PANTHER" id="PTHR22835:SF577">
    <property type="entry name" value="GDSL-LIKE LIPASE_ACYLHYDROLASE SUPERFAMILY PROTEIN"/>
    <property type="match status" value="1"/>
</dbReference>
<proteinExistence type="inferred from homology"/>
<dbReference type="GO" id="GO:0016788">
    <property type="term" value="F:hydrolase activity, acting on ester bonds"/>
    <property type="evidence" value="ECO:0007669"/>
    <property type="project" value="InterPro"/>
</dbReference>
<evidence type="ECO:0000313" key="4">
    <source>
        <dbReference type="EnsemblPlants" id="KRH54447"/>
    </source>
</evidence>
<dbReference type="InterPro" id="IPR036514">
    <property type="entry name" value="SGNH_hydro_sf"/>
</dbReference>
<gene>
    <name evidence="3" type="ORF">GLYMA_06G185700</name>
</gene>
<evidence type="ECO:0000313" key="3">
    <source>
        <dbReference type="EMBL" id="KRH54447.1"/>
    </source>
</evidence>